<keyword evidence="3" id="KW-1185">Reference proteome</keyword>
<feature type="transmembrane region" description="Helical" evidence="1">
    <location>
        <begin position="219"/>
        <end position="237"/>
    </location>
</feature>
<dbReference type="PANTHER" id="PTHR37305:SF1">
    <property type="entry name" value="MEMBRANE PROTEIN"/>
    <property type="match status" value="1"/>
</dbReference>
<protein>
    <submittedName>
        <fullName evidence="2">ABC transporter permease</fullName>
    </submittedName>
</protein>
<feature type="transmembrane region" description="Helical" evidence="1">
    <location>
        <begin position="192"/>
        <end position="207"/>
    </location>
</feature>
<dbReference type="Pfam" id="PF12730">
    <property type="entry name" value="ABC2_membrane_4"/>
    <property type="match status" value="1"/>
</dbReference>
<evidence type="ECO:0000256" key="1">
    <source>
        <dbReference type="SAM" id="Phobius"/>
    </source>
</evidence>
<reference evidence="2 3" key="1">
    <citation type="submission" date="2018-09" db="EMBL/GenBank/DDBJ databases">
        <title>Genome Sequence of Paenibacillus lautus Strain E7593-69, Azo Dye-Degrading Bacteria, Isolated from Commercial Tattoo Inks.</title>
        <authorList>
            <person name="Nho S.W."/>
            <person name="Kim S.-J."/>
            <person name="Kweon O."/>
            <person name="Cerniglia C.E."/>
        </authorList>
    </citation>
    <scope>NUCLEOTIDE SEQUENCE [LARGE SCALE GENOMIC DNA]</scope>
    <source>
        <strain evidence="2 3">E7593-69</strain>
    </source>
</reference>
<sequence>MLKLIRMEMKKQKLAWFYRGAVIATILCAGFMFLIAYTEGGGGPAFGSVADIAYTERGGGPAFASFVDALSIAGLLCRAIFIVFASVLLSRFIIEEYKNKTISLLFTYPVERKKLIMAKMLLVLALTFGAMLISTFITCISILALNSHFQFIPGKPEAGVLLHTGIQLLIQTLSAACLSLIPLFFGMRKKSVPTTIVSSIIILVLVSNNSQGLSLSTNITIPLILGVIGLLIAYLSFRNVDKTDVA</sequence>
<dbReference type="EMBL" id="CP032412">
    <property type="protein sequence ID" value="AYB42317.1"/>
    <property type="molecule type" value="Genomic_DNA"/>
</dbReference>
<feature type="transmembrane region" description="Helical" evidence="1">
    <location>
        <begin position="69"/>
        <end position="94"/>
    </location>
</feature>
<keyword evidence="1" id="KW-1133">Transmembrane helix</keyword>
<evidence type="ECO:0000313" key="3">
    <source>
        <dbReference type="Proteomes" id="UP000266552"/>
    </source>
</evidence>
<dbReference type="KEGG" id="plw:D5F53_03045"/>
<dbReference type="PANTHER" id="PTHR37305">
    <property type="entry name" value="INTEGRAL MEMBRANE PROTEIN-RELATED"/>
    <property type="match status" value="1"/>
</dbReference>
<feature type="transmembrane region" description="Helical" evidence="1">
    <location>
        <begin position="165"/>
        <end position="185"/>
    </location>
</feature>
<feature type="transmembrane region" description="Helical" evidence="1">
    <location>
        <begin position="121"/>
        <end position="145"/>
    </location>
</feature>
<dbReference type="AlphaFoldDB" id="A0A385TIL7"/>
<dbReference type="Proteomes" id="UP000266552">
    <property type="component" value="Chromosome"/>
</dbReference>
<evidence type="ECO:0000313" key="2">
    <source>
        <dbReference type="EMBL" id="AYB42317.1"/>
    </source>
</evidence>
<gene>
    <name evidence="2" type="ORF">D5F53_03045</name>
</gene>
<organism evidence="2 3">
    <name type="scientific">Paenibacillus lautus</name>
    <name type="common">Bacillus lautus</name>
    <dbReference type="NCBI Taxonomy" id="1401"/>
    <lineage>
        <taxon>Bacteria</taxon>
        <taxon>Bacillati</taxon>
        <taxon>Bacillota</taxon>
        <taxon>Bacilli</taxon>
        <taxon>Bacillales</taxon>
        <taxon>Paenibacillaceae</taxon>
        <taxon>Paenibacillus</taxon>
    </lineage>
</organism>
<accession>A0A385TIL7</accession>
<name>A0A385TIL7_PAELA</name>
<keyword evidence="1" id="KW-0812">Transmembrane</keyword>
<feature type="transmembrane region" description="Helical" evidence="1">
    <location>
        <begin position="16"/>
        <end position="37"/>
    </location>
</feature>
<dbReference type="RefSeq" id="WP_119846485.1">
    <property type="nucleotide sequence ID" value="NZ_CP032412.1"/>
</dbReference>
<proteinExistence type="predicted"/>
<keyword evidence="1" id="KW-0472">Membrane</keyword>